<evidence type="ECO:0000313" key="2">
    <source>
        <dbReference type="EMBL" id="AUV80519.1"/>
    </source>
</evidence>
<dbReference type="Proteomes" id="UP000236584">
    <property type="component" value="Chromosome"/>
</dbReference>
<dbReference type="KEGG" id="srub:C2R22_01640"/>
<dbReference type="InterPro" id="IPR055956">
    <property type="entry name" value="DUF7534"/>
</dbReference>
<dbReference type="EMBL" id="CP026309">
    <property type="protein sequence ID" value="AUV80519.1"/>
    <property type="molecule type" value="Genomic_DNA"/>
</dbReference>
<reference evidence="2 3" key="1">
    <citation type="submission" date="2018-01" db="EMBL/GenBank/DDBJ databases">
        <title>Complete genome sequence of Salinigranum rubrum GX10T, an extremely halophilic archaeon isolated from a marine solar saltern.</title>
        <authorList>
            <person name="Han S."/>
        </authorList>
    </citation>
    <scope>NUCLEOTIDE SEQUENCE [LARGE SCALE GENOMIC DNA]</scope>
    <source>
        <strain evidence="2 3">GX10</strain>
    </source>
</reference>
<dbReference type="Pfam" id="PF24378">
    <property type="entry name" value="DUF7534"/>
    <property type="match status" value="1"/>
</dbReference>
<keyword evidence="3" id="KW-1185">Reference proteome</keyword>
<evidence type="ECO:0000256" key="1">
    <source>
        <dbReference type="SAM" id="Phobius"/>
    </source>
</evidence>
<dbReference type="AlphaFoldDB" id="A0A2I8VHJ7"/>
<organism evidence="2 3">
    <name type="scientific">Salinigranum rubrum</name>
    <dbReference type="NCBI Taxonomy" id="755307"/>
    <lineage>
        <taxon>Archaea</taxon>
        <taxon>Methanobacteriati</taxon>
        <taxon>Methanobacteriota</taxon>
        <taxon>Stenosarchaea group</taxon>
        <taxon>Halobacteria</taxon>
        <taxon>Halobacteriales</taxon>
        <taxon>Haloferacaceae</taxon>
        <taxon>Salinigranum</taxon>
    </lineage>
</organism>
<gene>
    <name evidence="2" type="ORF">C2R22_01640</name>
</gene>
<keyword evidence="1" id="KW-0812">Transmembrane</keyword>
<protein>
    <submittedName>
        <fullName evidence="2">Uncharacterized protein</fullName>
    </submittedName>
</protein>
<proteinExistence type="predicted"/>
<dbReference type="RefSeq" id="WP_103424027.1">
    <property type="nucleotide sequence ID" value="NZ_CP026309.1"/>
</dbReference>
<dbReference type="GeneID" id="35590751"/>
<keyword evidence="1" id="KW-0472">Membrane</keyword>
<accession>A0A2I8VHJ7</accession>
<dbReference type="OrthoDB" id="293279at2157"/>
<evidence type="ECO:0000313" key="3">
    <source>
        <dbReference type="Proteomes" id="UP000236584"/>
    </source>
</evidence>
<name>A0A2I8VHJ7_9EURY</name>
<keyword evidence="1" id="KW-1133">Transmembrane helix</keyword>
<sequence length="71" mass="7791">MSRFPAYVVTMLALDLLGMSLAAGVLPPALRTYGFGATLLLAPLAAYWLIYREGFERLSLGRLLGRESDDE</sequence>
<feature type="transmembrane region" description="Helical" evidence="1">
    <location>
        <begin position="32"/>
        <end position="50"/>
    </location>
</feature>